<evidence type="ECO:0000313" key="3">
    <source>
        <dbReference type="Proteomes" id="UP000054279"/>
    </source>
</evidence>
<dbReference type="AlphaFoldDB" id="A0A0C9U383"/>
<dbReference type="EMBL" id="KN837644">
    <property type="protein sequence ID" value="KIJ23537.1"/>
    <property type="molecule type" value="Genomic_DNA"/>
</dbReference>
<sequence length="518" mass="59610">MYENIQTLTPHSEKDMRGFLRDSTSNEKTQSKKAPKKTKTGEITNASTKHTTTEVLPPKRTKKKTAQKTQKALPKTTSKETLTGGSCLGAQIAAKQARKEAHGTSSNTQATYSRRIKEAKKWLEIQCQAEVALETPEEIWDEFTFEDFKHVFDQKNPTCASPAALALFISFRCFDENKKIGIADQTKAVFIRYWNEGDSNSRFCGSWRWDEERNGGFGNPAQSKEVNDMVAAVKTRDAAEGSRGHSAAMKKEWMDQIFDWSNHVCSSELIVKVLAGQLPERRAEVMKHLMMRAWCSTAFTLWTRNFELGKLWQRNYRMDLTTDDAYRLSYDECILEHRKGWMNKLNKSPKLQSHVYHIYPQPDVLSCDMYTWIRVWDTVLSTFVYHNDLQLDDFLFPSITASGTFHPGAPISHDTVQKWLDEGGAQHRFMRAPVGQRWALREVRWWGGWADGEDKNTLIKYLLDELENYEEGCADALRPAITSKHHDGSFLGEKMKLQPITCLYPYITPRLTELKYIE</sequence>
<reference evidence="2 3" key="1">
    <citation type="submission" date="2014-06" db="EMBL/GenBank/DDBJ databases">
        <title>Evolutionary Origins and Diversification of the Mycorrhizal Mutualists.</title>
        <authorList>
            <consortium name="DOE Joint Genome Institute"/>
            <consortium name="Mycorrhizal Genomics Consortium"/>
            <person name="Kohler A."/>
            <person name="Kuo A."/>
            <person name="Nagy L.G."/>
            <person name="Floudas D."/>
            <person name="Copeland A."/>
            <person name="Barry K.W."/>
            <person name="Cichocki N."/>
            <person name="Veneault-Fourrey C."/>
            <person name="LaButti K."/>
            <person name="Lindquist E.A."/>
            <person name="Lipzen A."/>
            <person name="Lundell T."/>
            <person name="Morin E."/>
            <person name="Murat C."/>
            <person name="Riley R."/>
            <person name="Ohm R."/>
            <person name="Sun H."/>
            <person name="Tunlid A."/>
            <person name="Henrissat B."/>
            <person name="Grigoriev I.V."/>
            <person name="Hibbett D.S."/>
            <person name="Martin F."/>
        </authorList>
    </citation>
    <scope>NUCLEOTIDE SEQUENCE [LARGE SCALE GENOMIC DNA]</scope>
    <source>
        <strain evidence="2 3">SS14</strain>
    </source>
</reference>
<feature type="compositionally biased region" description="Polar residues" evidence="1">
    <location>
        <begin position="41"/>
        <end position="54"/>
    </location>
</feature>
<protein>
    <submittedName>
        <fullName evidence="2">Uncharacterized protein</fullName>
    </submittedName>
</protein>
<gene>
    <name evidence="2" type="ORF">M422DRAFT_275864</name>
</gene>
<feature type="compositionally biased region" description="Basic and acidic residues" evidence="1">
    <location>
        <begin position="11"/>
        <end position="20"/>
    </location>
</feature>
<dbReference type="Proteomes" id="UP000054279">
    <property type="component" value="Unassembled WGS sequence"/>
</dbReference>
<accession>A0A0C9U383</accession>
<feature type="compositionally biased region" description="Polar residues" evidence="1">
    <location>
        <begin position="1"/>
        <end position="10"/>
    </location>
</feature>
<organism evidence="2 3">
    <name type="scientific">Sphaerobolus stellatus (strain SS14)</name>
    <dbReference type="NCBI Taxonomy" id="990650"/>
    <lineage>
        <taxon>Eukaryota</taxon>
        <taxon>Fungi</taxon>
        <taxon>Dikarya</taxon>
        <taxon>Basidiomycota</taxon>
        <taxon>Agaricomycotina</taxon>
        <taxon>Agaricomycetes</taxon>
        <taxon>Phallomycetidae</taxon>
        <taxon>Geastrales</taxon>
        <taxon>Sphaerobolaceae</taxon>
        <taxon>Sphaerobolus</taxon>
    </lineage>
</organism>
<evidence type="ECO:0000313" key="2">
    <source>
        <dbReference type="EMBL" id="KIJ23537.1"/>
    </source>
</evidence>
<dbReference type="HOGENOM" id="CLU_013901_2_0_1"/>
<feature type="region of interest" description="Disordered" evidence="1">
    <location>
        <begin position="1"/>
        <end position="81"/>
    </location>
</feature>
<evidence type="ECO:0000256" key="1">
    <source>
        <dbReference type="SAM" id="MobiDB-lite"/>
    </source>
</evidence>
<dbReference type="OrthoDB" id="2976553at2759"/>
<feature type="compositionally biased region" description="Low complexity" evidence="1">
    <location>
        <begin position="67"/>
        <end position="76"/>
    </location>
</feature>
<name>A0A0C9U383_SPHS4</name>
<proteinExistence type="predicted"/>
<keyword evidence="3" id="KW-1185">Reference proteome</keyword>